<feature type="compositionally biased region" description="Polar residues" evidence="4">
    <location>
        <begin position="98"/>
        <end position="113"/>
    </location>
</feature>
<dbReference type="Gene3D" id="1.10.287.370">
    <property type="match status" value="1"/>
</dbReference>
<organism evidence="5 6">
    <name type="scientific">Chlamydomonas eustigma</name>
    <dbReference type="NCBI Taxonomy" id="1157962"/>
    <lineage>
        <taxon>Eukaryota</taxon>
        <taxon>Viridiplantae</taxon>
        <taxon>Chlorophyta</taxon>
        <taxon>core chlorophytes</taxon>
        <taxon>Chlorophyceae</taxon>
        <taxon>CS clade</taxon>
        <taxon>Chlamydomonadales</taxon>
        <taxon>Chlamydomonadaceae</taxon>
        <taxon>Chlamydomonas</taxon>
    </lineage>
</organism>
<dbReference type="AlphaFoldDB" id="A0A250WWL1"/>
<dbReference type="GO" id="GO:0051082">
    <property type="term" value="F:unfolded protein binding"/>
    <property type="evidence" value="ECO:0007669"/>
    <property type="project" value="InterPro"/>
</dbReference>
<dbReference type="OrthoDB" id="29646at2759"/>
<dbReference type="PANTHER" id="PTHR13303">
    <property type="entry name" value="PREFOLDIN SUBUNIT 2"/>
    <property type="match status" value="1"/>
</dbReference>
<dbReference type="GO" id="GO:0016272">
    <property type="term" value="C:prefoldin complex"/>
    <property type="evidence" value="ECO:0007669"/>
    <property type="project" value="InterPro"/>
</dbReference>
<dbReference type="GO" id="GO:0009409">
    <property type="term" value="P:response to cold"/>
    <property type="evidence" value="ECO:0007669"/>
    <property type="project" value="UniProtKB-ARBA"/>
</dbReference>
<dbReference type="SUPFAM" id="SSF46579">
    <property type="entry name" value="Prefoldin"/>
    <property type="match status" value="1"/>
</dbReference>
<protein>
    <recommendedName>
        <fullName evidence="7">Prefoldin subunit 2</fullName>
    </recommendedName>
</protein>
<dbReference type="InterPro" id="IPR027235">
    <property type="entry name" value="PFD2"/>
</dbReference>
<comment type="caution">
    <text evidence="5">The sequence shown here is derived from an EMBL/GenBank/DDBJ whole genome shotgun (WGS) entry which is preliminary data.</text>
</comment>
<dbReference type="InterPro" id="IPR002777">
    <property type="entry name" value="PFD_beta-like"/>
</dbReference>
<accession>A0A250WWL1</accession>
<dbReference type="EMBL" id="BEGY01000011">
    <property type="protein sequence ID" value="GAX75243.1"/>
    <property type="molecule type" value="Genomic_DNA"/>
</dbReference>
<gene>
    <name evidence="5" type="ORF">CEUSTIGMA_g2688.t1</name>
</gene>
<evidence type="ECO:0000256" key="2">
    <source>
        <dbReference type="ARBA" id="ARBA00023186"/>
    </source>
</evidence>
<dbReference type="STRING" id="1157962.A0A250WWL1"/>
<dbReference type="InterPro" id="IPR009053">
    <property type="entry name" value="Prefoldin"/>
</dbReference>
<evidence type="ECO:0000256" key="1">
    <source>
        <dbReference type="ARBA" id="ARBA00008045"/>
    </source>
</evidence>
<evidence type="ECO:0008006" key="7">
    <source>
        <dbReference type="Google" id="ProtNLM"/>
    </source>
</evidence>
<dbReference type="CDD" id="cd23163">
    <property type="entry name" value="Prefoldin_2"/>
    <property type="match status" value="1"/>
</dbReference>
<dbReference type="GO" id="GO:0006457">
    <property type="term" value="P:protein folding"/>
    <property type="evidence" value="ECO:0007669"/>
    <property type="project" value="InterPro"/>
</dbReference>
<evidence type="ECO:0000313" key="6">
    <source>
        <dbReference type="Proteomes" id="UP000232323"/>
    </source>
</evidence>
<keyword evidence="3" id="KW-0175">Coiled coil</keyword>
<evidence type="ECO:0000313" key="5">
    <source>
        <dbReference type="EMBL" id="GAX75243.1"/>
    </source>
</evidence>
<keyword evidence="2" id="KW-0143">Chaperone</keyword>
<comment type="similarity">
    <text evidence="1">Belongs to the prefoldin subunit beta family.</text>
</comment>
<reference evidence="5 6" key="1">
    <citation type="submission" date="2017-08" db="EMBL/GenBank/DDBJ databases">
        <title>Acidophilic green algal genome provides insights into adaptation to an acidic environment.</title>
        <authorList>
            <person name="Hirooka S."/>
            <person name="Hirose Y."/>
            <person name="Kanesaki Y."/>
            <person name="Higuchi S."/>
            <person name="Fujiwara T."/>
            <person name="Onuma R."/>
            <person name="Era A."/>
            <person name="Ohbayashi R."/>
            <person name="Uzuka A."/>
            <person name="Nozaki H."/>
            <person name="Yoshikawa H."/>
            <person name="Miyagishima S.Y."/>
        </authorList>
    </citation>
    <scope>NUCLEOTIDE SEQUENCE [LARGE SCALE GENOMIC DNA]</scope>
    <source>
        <strain evidence="5 6">NIES-2499</strain>
    </source>
</reference>
<feature type="coiled-coil region" evidence="3">
    <location>
        <begin position="51"/>
        <end position="78"/>
    </location>
</feature>
<keyword evidence="6" id="KW-1185">Reference proteome</keyword>
<name>A0A250WWL1_9CHLO</name>
<evidence type="ECO:0000256" key="4">
    <source>
        <dbReference type="SAM" id="MobiDB-lite"/>
    </source>
</evidence>
<dbReference type="Pfam" id="PF01920">
    <property type="entry name" value="Prefoldin_2"/>
    <property type="match status" value="1"/>
</dbReference>
<evidence type="ECO:0000256" key="3">
    <source>
        <dbReference type="SAM" id="Coils"/>
    </source>
</evidence>
<dbReference type="Proteomes" id="UP000232323">
    <property type="component" value="Unassembled WGS sequence"/>
</dbReference>
<proteinExistence type="inferred from homology"/>
<sequence length="113" mass="12824">MTELSAEIAEHDVVMKTLEPMDATRKCFRLVGEVLVERTVGEVLPAVKKNRDNLESFVQSLQASAEQQETELADFQAKYKIRIVREDEEESDDRKQEMTVQKPGSNQGVLVSK</sequence>
<feature type="region of interest" description="Disordered" evidence="4">
    <location>
        <begin position="86"/>
        <end position="113"/>
    </location>
</feature>